<evidence type="ECO:0000256" key="3">
    <source>
        <dbReference type="ARBA" id="ARBA00022475"/>
    </source>
</evidence>
<feature type="transmembrane region" description="Helical" evidence="10">
    <location>
        <begin position="6"/>
        <end position="30"/>
    </location>
</feature>
<evidence type="ECO:0000256" key="4">
    <source>
        <dbReference type="ARBA" id="ARBA00022519"/>
    </source>
</evidence>
<feature type="transmembrane region" description="Helical" evidence="10">
    <location>
        <begin position="611"/>
        <end position="629"/>
    </location>
</feature>
<feature type="transmembrane region" description="Helical" evidence="10">
    <location>
        <begin position="96"/>
        <end position="114"/>
    </location>
</feature>
<dbReference type="NCBIfam" id="TIGR00353">
    <property type="entry name" value="nrfE"/>
    <property type="match status" value="1"/>
</dbReference>
<evidence type="ECO:0000256" key="5">
    <source>
        <dbReference type="ARBA" id="ARBA00022692"/>
    </source>
</evidence>
<comment type="subcellular location">
    <subcellularLocation>
        <location evidence="1">Cell inner membrane</location>
        <topology evidence="1">Multi-pass membrane protein</topology>
    </subcellularLocation>
</comment>
<keyword evidence="3" id="KW-1003">Cell membrane</keyword>
<dbReference type="NCBIfam" id="NF007691">
    <property type="entry name" value="PRK10369.1"/>
    <property type="match status" value="1"/>
</dbReference>
<feature type="domain" description="Cytochrome c assembly protein" evidence="11">
    <location>
        <begin position="89"/>
        <end position="295"/>
    </location>
</feature>
<protein>
    <submittedName>
        <fullName evidence="13">Cytochrome c-type biogenesis protein CycK</fullName>
    </submittedName>
</protein>
<evidence type="ECO:0000256" key="7">
    <source>
        <dbReference type="ARBA" id="ARBA00022989"/>
    </source>
</evidence>
<accession>A0ABQ5V6W2</accession>
<evidence type="ECO:0000256" key="9">
    <source>
        <dbReference type="ARBA" id="ARBA00037230"/>
    </source>
</evidence>
<dbReference type="Proteomes" id="UP001161391">
    <property type="component" value="Unassembled WGS sequence"/>
</dbReference>
<evidence type="ECO:0000259" key="12">
    <source>
        <dbReference type="Pfam" id="PF16327"/>
    </source>
</evidence>
<reference evidence="13" key="2">
    <citation type="submission" date="2023-01" db="EMBL/GenBank/DDBJ databases">
        <title>Draft genome sequence of Algimonas ampicilliniresistens strain NBRC 108219.</title>
        <authorList>
            <person name="Sun Q."/>
            <person name="Mori K."/>
        </authorList>
    </citation>
    <scope>NUCLEOTIDE SEQUENCE</scope>
    <source>
        <strain evidence="13">NBRC 108219</strain>
    </source>
</reference>
<feature type="transmembrane region" description="Helical" evidence="10">
    <location>
        <begin position="175"/>
        <end position="195"/>
    </location>
</feature>
<feature type="transmembrane region" description="Helical" evidence="10">
    <location>
        <begin position="207"/>
        <end position="229"/>
    </location>
</feature>
<dbReference type="PRINTS" id="PR01411">
    <property type="entry name" value="CCMFBIOGNSIS"/>
</dbReference>
<keyword evidence="4" id="KW-0997">Cell inner membrane</keyword>
<keyword evidence="6" id="KW-0201">Cytochrome c-type biogenesis</keyword>
<evidence type="ECO:0000256" key="6">
    <source>
        <dbReference type="ARBA" id="ARBA00022748"/>
    </source>
</evidence>
<feature type="domain" description="Cytochrome c-type biogenesis protein CcmF C-terminal" evidence="12">
    <location>
        <begin position="315"/>
        <end position="631"/>
    </location>
</feature>
<proteinExistence type="inferred from homology"/>
<dbReference type="Pfam" id="PF16327">
    <property type="entry name" value="CcmF_C"/>
    <property type="match status" value="1"/>
</dbReference>
<comment type="function">
    <text evidence="9">Required for the biogenesis of c-type cytochromes. Possible subunit of a heme lyase.</text>
</comment>
<feature type="transmembrane region" description="Helical" evidence="10">
    <location>
        <begin position="126"/>
        <end position="144"/>
    </location>
</feature>
<dbReference type="InterPro" id="IPR002541">
    <property type="entry name" value="Cyt_c_assembly"/>
</dbReference>
<dbReference type="InterPro" id="IPR032523">
    <property type="entry name" value="CcmF_C"/>
</dbReference>
<dbReference type="PANTHER" id="PTHR43653">
    <property type="entry name" value="CYTOCHROME C ASSEMBLY PROTEIN-RELATED"/>
    <property type="match status" value="1"/>
</dbReference>
<dbReference type="PANTHER" id="PTHR43653:SF1">
    <property type="entry name" value="CYTOCHROME C-TYPE BIOGENESIS PROTEIN CCMF"/>
    <property type="match status" value="1"/>
</dbReference>
<dbReference type="RefSeq" id="WP_284387380.1">
    <property type="nucleotide sequence ID" value="NZ_BSNK01000001.1"/>
</dbReference>
<keyword evidence="5 10" id="KW-0812">Transmembrane</keyword>
<evidence type="ECO:0000256" key="2">
    <source>
        <dbReference type="ARBA" id="ARBA00009186"/>
    </source>
</evidence>
<gene>
    <name evidence="13" type="primary">cycK</name>
    <name evidence="13" type="ORF">GCM10007853_05930</name>
</gene>
<feature type="transmembrane region" description="Helical" evidence="10">
    <location>
        <begin position="42"/>
        <end position="62"/>
    </location>
</feature>
<dbReference type="Pfam" id="PF01578">
    <property type="entry name" value="Cytochrom_C_asm"/>
    <property type="match status" value="1"/>
</dbReference>
<dbReference type="PRINTS" id="PR01410">
    <property type="entry name" value="CCBIOGENESIS"/>
</dbReference>
<evidence type="ECO:0000256" key="1">
    <source>
        <dbReference type="ARBA" id="ARBA00004429"/>
    </source>
</evidence>
<feature type="transmembrane region" description="Helical" evidence="10">
    <location>
        <begin position="272"/>
        <end position="292"/>
    </location>
</feature>
<dbReference type="EMBL" id="BSNK01000001">
    <property type="protein sequence ID" value="GLQ22719.1"/>
    <property type="molecule type" value="Genomic_DNA"/>
</dbReference>
<reference evidence="13" key="1">
    <citation type="journal article" date="2014" name="Int. J. Syst. Evol. Microbiol.">
        <title>Complete genome of a new Firmicutes species belonging to the dominant human colonic microbiota ('Ruminococcus bicirculans') reveals two chromosomes and a selective capacity to utilize plant glucans.</title>
        <authorList>
            <consortium name="NISC Comparative Sequencing Program"/>
            <person name="Wegmann U."/>
            <person name="Louis P."/>
            <person name="Goesmann A."/>
            <person name="Henrissat B."/>
            <person name="Duncan S.H."/>
            <person name="Flint H.J."/>
        </authorList>
    </citation>
    <scope>NUCLEOTIDE SEQUENCE</scope>
    <source>
        <strain evidence="13">NBRC 108219</strain>
    </source>
</reference>
<organism evidence="13 14">
    <name type="scientific">Algimonas ampicilliniresistens</name>
    <dbReference type="NCBI Taxonomy" id="1298735"/>
    <lineage>
        <taxon>Bacteria</taxon>
        <taxon>Pseudomonadati</taxon>
        <taxon>Pseudomonadota</taxon>
        <taxon>Alphaproteobacteria</taxon>
        <taxon>Maricaulales</taxon>
        <taxon>Robiginitomaculaceae</taxon>
        <taxon>Algimonas</taxon>
    </lineage>
</organism>
<sequence length="650" mass="70280">MIAEAGHIALILAFVVALLQGTIPLIGAQMNHGRAMALAERAALAQASLLLVSFALLTTVFLRSDFSVLLAAQHSHTMKPLLYKISGVWANHEGSMLLWVVILGVYGAMVPLFGKSLPLSLKARALAVQGLLGAGFIGFVLFTSNPFERLDPIPLDGMGLNPLLQDPGLAIHPPLLYIGYVGFSLAFSFAVAALIEGRVDAVWARWLRPWVLLAWSFLTLGITIGSVWAYYELGWGGWWMWDPVENVSFMPWLAGTALLHSILSLQQRHSLANWTVLLAISTFSLSMIGTFVVRSGVLVSVHAFAVDPARGVVILALLLFYTGAALALYAVRANTLQRRAQLNLVSREGGLVVNNLVLVIATATVFLGTFYPLFVEATTGEKISVGPPYFDVVFAPMMIALIAVMAIAPMLKWREDSLARYRSVLIKVAAFSAVVAVLTYFLGKSVLGALSFGFAAWLTAGTIASVHRRTGFTWSRLRAQPAGTWGFVLAHLSVAIFTVGVTAMSIGAKDDVARLAQGDSLDVAGYTFTLRGTEQGARDNFQYLAGTVDVTKEGRQVASLVTQRRYYPVREMFTSEAGFKLSPGAMLFAAIGEGGNDEGVIIRAYYQPGVLWIWIGALLMSLAGFISMADQRLRLPKRDQVSPIVAVPAE</sequence>
<comment type="similarity">
    <text evidence="2">Belongs to the CcmF/CycK/Ccl1/NrfE/CcsA family.</text>
</comment>
<feature type="transmembrane region" description="Helical" evidence="10">
    <location>
        <begin position="487"/>
        <end position="508"/>
    </location>
</feature>
<evidence type="ECO:0000313" key="13">
    <source>
        <dbReference type="EMBL" id="GLQ22719.1"/>
    </source>
</evidence>
<feature type="transmembrane region" description="Helical" evidence="10">
    <location>
        <begin position="424"/>
        <end position="443"/>
    </location>
</feature>
<evidence type="ECO:0000256" key="10">
    <source>
        <dbReference type="SAM" id="Phobius"/>
    </source>
</evidence>
<keyword evidence="14" id="KW-1185">Reference proteome</keyword>
<dbReference type="InterPro" id="IPR003567">
    <property type="entry name" value="Cyt_c_biogenesis"/>
</dbReference>
<evidence type="ECO:0000313" key="14">
    <source>
        <dbReference type="Proteomes" id="UP001161391"/>
    </source>
</evidence>
<feature type="transmembrane region" description="Helical" evidence="10">
    <location>
        <begin position="449"/>
        <end position="466"/>
    </location>
</feature>
<dbReference type="InterPro" id="IPR003568">
    <property type="entry name" value="Cyt_c_biogenesis_CcmF"/>
</dbReference>
<feature type="transmembrane region" description="Helical" evidence="10">
    <location>
        <begin position="393"/>
        <end position="412"/>
    </location>
</feature>
<evidence type="ECO:0000259" key="11">
    <source>
        <dbReference type="Pfam" id="PF01578"/>
    </source>
</evidence>
<name>A0ABQ5V6W2_9PROT</name>
<feature type="transmembrane region" description="Helical" evidence="10">
    <location>
        <begin position="249"/>
        <end position="265"/>
    </location>
</feature>
<keyword evidence="8 10" id="KW-0472">Membrane</keyword>
<feature type="transmembrane region" description="Helical" evidence="10">
    <location>
        <begin position="352"/>
        <end position="373"/>
    </location>
</feature>
<keyword evidence="7 10" id="KW-1133">Transmembrane helix</keyword>
<feature type="transmembrane region" description="Helical" evidence="10">
    <location>
        <begin position="312"/>
        <end position="331"/>
    </location>
</feature>
<comment type="caution">
    <text evidence="13">The sequence shown here is derived from an EMBL/GenBank/DDBJ whole genome shotgun (WGS) entry which is preliminary data.</text>
</comment>
<evidence type="ECO:0000256" key="8">
    <source>
        <dbReference type="ARBA" id="ARBA00023136"/>
    </source>
</evidence>